<dbReference type="AlphaFoldDB" id="A0AAV1Y4S3"/>
<gene>
    <name evidence="2" type="ORF">LLUT_LOCUS29105</name>
</gene>
<evidence type="ECO:0000313" key="2">
    <source>
        <dbReference type="EMBL" id="CAL0328045.1"/>
    </source>
</evidence>
<protein>
    <submittedName>
        <fullName evidence="2">Uncharacterized protein</fullName>
    </submittedName>
</protein>
<feature type="region of interest" description="Disordered" evidence="1">
    <location>
        <begin position="229"/>
        <end position="393"/>
    </location>
</feature>
<evidence type="ECO:0000256" key="1">
    <source>
        <dbReference type="SAM" id="MobiDB-lite"/>
    </source>
</evidence>
<name>A0AAV1Y4S3_LUPLU</name>
<sequence length="423" mass="46738">MDLGFEFGGGADNNEWNLSNIVNNMQTLPAAPYNNSSNNINNNLYTGSQEQAPLSMPEHNNFSVPNVIESQYDPGYMQFDGSANRSEPYSHLQPQAFVPMTPNPFVHQYGYMPVQPEPTPASKYSLPYGSQTVVPSIDQQQGDNSMQFTGSMGQLDQMNGYNHLLGTPDFQYQSSMMHEPSTMSSNFTSSQALRTWNQGLSGTLMNEGLPSRVSSSNFPEITRPLRLERPPGAQLEQVTSAPANELIATQRGKEKLPESSTTRAKPSKEIQRILNMKTKGRLSVYDTTSTAPPQRSQTLNSKNGKDGSKDNLGKQLAKKKPDQAKPRMPTVGEGEYEPRRRGRPRKIQQGTQGSKSGKLREETANTGSTQEANDSVGNEEESGNTTNLASSLRIPNALYDPKYAREGLPVDPFLRLFQEKFGK</sequence>
<dbReference type="Proteomes" id="UP001497480">
    <property type="component" value="Unassembled WGS sequence"/>
</dbReference>
<comment type="caution">
    <text evidence="2">The sequence shown here is derived from an EMBL/GenBank/DDBJ whole genome shotgun (WGS) entry which is preliminary data.</text>
</comment>
<proteinExistence type="predicted"/>
<dbReference type="EMBL" id="CAXHTB010000020">
    <property type="protein sequence ID" value="CAL0328045.1"/>
    <property type="molecule type" value="Genomic_DNA"/>
</dbReference>
<feature type="compositionally biased region" description="Polar residues" evidence="1">
    <location>
        <begin position="285"/>
        <end position="302"/>
    </location>
</feature>
<reference evidence="2 3" key="1">
    <citation type="submission" date="2024-03" db="EMBL/GenBank/DDBJ databases">
        <authorList>
            <person name="Martinez-Hernandez J."/>
        </authorList>
    </citation>
    <scope>NUCLEOTIDE SEQUENCE [LARGE SCALE GENOMIC DNA]</scope>
</reference>
<keyword evidence="3" id="KW-1185">Reference proteome</keyword>
<feature type="compositionally biased region" description="Polar residues" evidence="1">
    <location>
        <begin position="364"/>
        <end position="376"/>
    </location>
</feature>
<organism evidence="2 3">
    <name type="scientific">Lupinus luteus</name>
    <name type="common">European yellow lupine</name>
    <dbReference type="NCBI Taxonomy" id="3873"/>
    <lineage>
        <taxon>Eukaryota</taxon>
        <taxon>Viridiplantae</taxon>
        <taxon>Streptophyta</taxon>
        <taxon>Embryophyta</taxon>
        <taxon>Tracheophyta</taxon>
        <taxon>Spermatophyta</taxon>
        <taxon>Magnoliopsida</taxon>
        <taxon>eudicotyledons</taxon>
        <taxon>Gunneridae</taxon>
        <taxon>Pentapetalae</taxon>
        <taxon>rosids</taxon>
        <taxon>fabids</taxon>
        <taxon>Fabales</taxon>
        <taxon>Fabaceae</taxon>
        <taxon>Papilionoideae</taxon>
        <taxon>50 kb inversion clade</taxon>
        <taxon>genistoids sensu lato</taxon>
        <taxon>core genistoids</taxon>
        <taxon>Genisteae</taxon>
        <taxon>Lupinus</taxon>
    </lineage>
</organism>
<accession>A0AAV1Y4S3</accession>
<evidence type="ECO:0000313" key="3">
    <source>
        <dbReference type="Proteomes" id="UP001497480"/>
    </source>
</evidence>
<feature type="compositionally biased region" description="Basic and acidic residues" evidence="1">
    <location>
        <begin position="303"/>
        <end position="312"/>
    </location>
</feature>